<feature type="compositionally biased region" description="Basic and acidic residues" evidence="6">
    <location>
        <begin position="277"/>
        <end position="287"/>
    </location>
</feature>
<dbReference type="AlphaFoldDB" id="A0A841HRX9"/>
<proteinExistence type="inferred from homology"/>
<dbReference type="RefSeq" id="WP_184334881.1">
    <property type="nucleotide sequence ID" value="NZ_JACHHZ010000005.1"/>
</dbReference>
<dbReference type="FunFam" id="3.40.50.1820:FF:000028">
    <property type="entry name" value="S9 family peptidase"/>
    <property type="match status" value="1"/>
</dbReference>
<evidence type="ECO:0000256" key="1">
    <source>
        <dbReference type="ARBA" id="ARBA00010040"/>
    </source>
</evidence>
<dbReference type="GO" id="GO:0006508">
    <property type="term" value="P:proteolysis"/>
    <property type="evidence" value="ECO:0007669"/>
    <property type="project" value="UniProtKB-KW"/>
</dbReference>
<dbReference type="PANTHER" id="PTHR42776">
    <property type="entry name" value="SERINE PEPTIDASE S9 FAMILY MEMBER"/>
    <property type="match status" value="1"/>
</dbReference>
<evidence type="ECO:0000256" key="7">
    <source>
        <dbReference type="SAM" id="SignalP"/>
    </source>
</evidence>
<dbReference type="Pfam" id="PF00326">
    <property type="entry name" value="Peptidase_S9"/>
    <property type="match status" value="1"/>
</dbReference>
<dbReference type="GO" id="GO:0004252">
    <property type="term" value="F:serine-type endopeptidase activity"/>
    <property type="evidence" value="ECO:0007669"/>
    <property type="project" value="TreeGrafter"/>
</dbReference>
<dbReference type="Proteomes" id="UP000588068">
    <property type="component" value="Unassembled WGS sequence"/>
</dbReference>
<protein>
    <submittedName>
        <fullName evidence="9">Dipeptidyl aminopeptidase/acylaminoacyl peptidase</fullName>
    </submittedName>
</protein>
<evidence type="ECO:0000259" key="8">
    <source>
        <dbReference type="Pfam" id="PF00326"/>
    </source>
</evidence>
<feature type="domain" description="Peptidase S9 prolyl oligopeptidase catalytic" evidence="8">
    <location>
        <begin position="495"/>
        <end position="702"/>
    </location>
</feature>
<keyword evidence="2" id="KW-0645">Protease</keyword>
<dbReference type="Gene3D" id="3.40.50.1820">
    <property type="entry name" value="alpha/beta hydrolase"/>
    <property type="match status" value="1"/>
</dbReference>
<keyword evidence="4" id="KW-0378">Hydrolase</keyword>
<evidence type="ECO:0000256" key="4">
    <source>
        <dbReference type="ARBA" id="ARBA00022801"/>
    </source>
</evidence>
<evidence type="ECO:0000313" key="9">
    <source>
        <dbReference type="EMBL" id="MBB6095523.1"/>
    </source>
</evidence>
<comment type="similarity">
    <text evidence="1">Belongs to the peptidase S9C family.</text>
</comment>
<dbReference type="InterPro" id="IPR001375">
    <property type="entry name" value="Peptidase_S9_cat"/>
</dbReference>
<feature type="signal peptide" evidence="7">
    <location>
        <begin position="1"/>
        <end position="22"/>
    </location>
</feature>
<evidence type="ECO:0000256" key="3">
    <source>
        <dbReference type="ARBA" id="ARBA00022729"/>
    </source>
</evidence>
<name>A0A841HRX9_9GAMM</name>
<dbReference type="Pfam" id="PF07676">
    <property type="entry name" value="PD40"/>
    <property type="match status" value="5"/>
</dbReference>
<keyword evidence="5" id="KW-0720">Serine protease</keyword>
<evidence type="ECO:0000313" key="10">
    <source>
        <dbReference type="Proteomes" id="UP000588068"/>
    </source>
</evidence>
<sequence length="703" mass="77885">MTIRLCFIAFACVTAFTSPAFAQQKRTITHEDLWLLPRVGAPVVSPDGKLAVFVVTEPAYKPDDQSADLWIVPTDGSASPRRLTNSRSAESGATWSADGKRIAFAAKRDGDDANQIYILDIAGGGEAQRATTISTGARLPKFSPDGTRIAFTTEVPPGSRNDADSKRLVEEEKSRKYNVRTYTSFPIRNWDKWLPERDVRVIVQTIGQNDPRDLLADSKLVHEPGFAARTTQGGSELDVVWTPDGQSIVFSATRNANRSAFDFTNSELWQVAATGGEPRRLTGKDSPEGGDSWAEPRFSPDGKTLYAFFEPRTARVYNSTRIGVLDWPSAKPRTPIIPTGVREAISFTIAPNNRDVYLLAEDAGLIKLYRGSHQGGEAKLAFDLPAGMYNNLSGADRSGQPVLLANFESAVTPPEIARIDLQKGTHRLLSRFAIDKAAALDLSPVEHFWFDSKASPGKKIHNMIVRPANFDPSKKYPLLVVIHGGPHTMSRDSLSLRWNYHLLASPGYVVLTTNYTGSTGFGEAFAQGIQGDPFKGPADEINQAADEAIARYSFIDGSRQCASGASYGGHLANWLQGTTTRYRCLISHAGLVNLEAQWGTSDVAYSREANMGSPPWLKPEVWSEHNPIRYAPNWRTPVLVTIGERDFRVPLNNSLEYWTALQRQQIESRLVVFPDENHWILSGENSRQFYKEVAQWLEKWLQQ</sequence>
<evidence type="ECO:0000256" key="6">
    <source>
        <dbReference type="SAM" id="MobiDB-lite"/>
    </source>
</evidence>
<evidence type="ECO:0000256" key="5">
    <source>
        <dbReference type="ARBA" id="ARBA00022825"/>
    </source>
</evidence>
<feature type="chain" id="PRO_5032741540" evidence="7">
    <location>
        <begin position="23"/>
        <end position="703"/>
    </location>
</feature>
<dbReference type="InterPro" id="IPR011042">
    <property type="entry name" value="6-blade_b-propeller_TolB-like"/>
</dbReference>
<feature type="region of interest" description="Disordered" evidence="6">
    <location>
        <begin position="274"/>
        <end position="296"/>
    </location>
</feature>
<dbReference type="InterPro" id="IPR029058">
    <property type="entry name" value="AB_hydrolase_fold"/>
</dbReference>
<dbReference type="PANTHER" id="PTHR42776:SF13">
    <property type="entry name" value="DIPEPTIDYL-PEPTIDASE 5"/>
    <property type="match status" value="1"/>
</dbReference>
<keyword evidence="9" id="KW-0031">Aminopeptidase</keyword>
<accession>A0A841HRX9</accession>
<dbReference type="Gene3D" id="2.120.10.30">
    <property type="entry name" value="TolB, C-terminal domain"/>
    <property type="match status" value="2"/>
</dbReference>
<dbReference type="SUPFAM" id="SSF53474">
    <property type="entry name" value="alpha/beta-Hydrolases"/>
    <property type="match status" value="1"/>
</dbReference>
<keyword evidence="3 7" id="KW-0732">Signal</keyword>
<gene>
    <name evidence="9" type="ORF">HNQ60_004413</name>
</gene>
<dbReference type="InterPro" id="IPR011659">
    <property type="entry name" value="WD40"/>
</dbReference>
<keyword evidence="10" id="KW-1185">Reference proteome</keyword>
<reference evidence="9 10" key="1">
    <citation type="submission" date="2020-08" db="EMBL/GenBank/DDBJ databases">
        <title>Genomic Encyclopedia of Type Strains, Phase IV (KMG-IV): sequencing the most valuable type-strain genomes for metagenomic binning, comparative biology and taxonomic classification.</title>
        <authorList>
            <person name="Goeker M."/>
        </authorList>
    </citation>
    <scope>NUCLEOTIDE SEQUENCE [LARGE SCALE GENOMIC DNA]</scope>
    <source>
        <strain evidence="9 10">DSM 26723</strain>
    </source>
</reference>
<evidence type="ECO:0000256" key="2">
    <source>
        <dbReference type="ARBA" id="ARBA00022670"/>
    </source>
</evidence>
<dbReference type="GO" id="GO:0004177">
    <property type="term" value="F:aminopeptidase activity"/>
    <property type="evidence" value="ECO:0007669"/>
    <property type="project" value="UniProtKB-KW"/>
</dbReference>
<dbReference type="SUPFAM" id="SSF82171">
    <property type="entry name" value="DPP6 N-terminal domain-like"/>
    <property type="match status" value="1"/>
</dbReference>
<dbReference type="EMBL" id="JACHHZ010000005">
    <property type="protein sequence ID" value="MBB6095523.1"/>
    <property type="molecule type" value="Genomic_DNA"/>
</dbReference>
<comment type="caution">
    <text evidence="9">The sequence shown here is derived from an EMBL/GenBank/DDBJ whole genome shotgun (WGS) entry which is preliminary data.</text>
</comment>
<organism evidence="9 10">
    <name type="scientific">Povalibacter uvarum</name>
    <dbReference type="NCBI Taxonomy" id="732238"/>
    <lineage>
        <taxon>Bacteria</taxon>
        <taxon>Pseudomonadati</taxon>
        <taxon>Pseudomonadota</taxon>
        <taxon>Gammaproteobacteria</taxon>
        <taxon>Steroidobacterales</taxon>
        <taxon>Steroidobacteraceae</taxon>
        <taxon>Povalibacter</taxon>
    </lineage>
</organism>